<dbReference type="EMBL" id="QEAP01000021">
    <property type="protein sequence ID" value="TPX77436.1"/>
    <property type="molecule type" value="Genomic_DNA"/>
</dbReference>
<evidence type="ECO:0000313" key="2">
    <source>
        <dbReference type="EMBL" id="TPX77436.1"/>
    </source>
</evidence>
<dbReference type="SMART" id="SM00668">
    <property type="entry name" value="CTLH"/>
    <property type="match status" value="1"/>
</dbReference>
<proteinExistence type="predicted"/>
<name>A0A507FQ26_9FUNG</name>
<dbReference type="OrthoDB" id="2415936at2759"/>
<feature type="domain" description="CTLH" evidence="1">
    <location>
        <begin position="115"/>
        <end position="176"/>
    </location>
</feature>
<evidence type="ECO:0000259" key="1">
    <source>
        <dbReference type="PROSITE" id="PS50897"/>
    </source>
</evidence>
<sequence length="292" mass="31176">MNTIVTSQQLAEEGNGYVDTAAELYGRTNVSSSEAATHALIGEYLVHGCYTETARAFGVAAGGKHRDGDAATNNAVESSETAMEMDIDADNSATTGQTTTKPPFASAASLVAAQSLAVRKNLNSLVLAGRIADAVAAADAAFPGALKAASADSTAVCFLLHTQQFIELVRVLSADALRFAQEELGQYSDLNPKHHDALRDIVSLIAYTDPYTSPLAHYLSLQRREEVATHLNGFLLAHQNLSPDTALERIVRQATVLRDFLSEPAIKEKKSAPKAVLYPKWDLGLFLDAQSS</sequence>
<dbReference type="SMART" id="SM00757">
    <property type="entry name" value="CRA"/>
    <property type="match status" value="1"/>
</dbReference>
<evidence type="ECO:0000313" key="3">
    <source>
        <dbReference type="Proteomes" id="UP000320333"/>
    </source>
</evidence>
<keyword evidence="3" id="KW-1185">Reference proteome</keyword>
<dbReference type="STRING" id="246404.A0A507FQ26"/>
<dbReference type="InterPro" id="IPR024964">
    <property type="entry name" value="CTLH/CRA"/>
</dbReference>
<dbReference type="PROSITE" id="PS50897">
    <property type="entry name" value="CTLH"/>
    <property type="match status" value="1"/>
</dbReference>
<dbReference type="PANTHER" id="PTHR12864">
    <property type="entry name" value="RAN BINDING PROTEIN 9-RELATED"/>
    <property type="match status" value="1"/>
</dbReference>
<reference evidence="2 3" key="1">
    <citation type="journal article" date="2019" name="Sci. Rep.">
        <title>Comparative genomics of chytrid fungi reveal insights into the obligate biotrophic and pathogenic lifestyle of Synchytrium endobioticum.</title>
        <authorList>
            <person name="van de Vossenberg B.T.L.H."/>
            <person name="Warris S."/>
            <person name="Nguyen H.D.T."/>
            <person name="van Gent-Pelzer M.P.E."/>
            <person name="Joly D.L."/>
            <person name="van de Geest H.C."/>
            <person name="Bonants P.J.M."/>
            <person name="Smith D.S."/>
            <person name="Levesque C.A."/>
            <person name="van der Lee T.A.J."/>
        </authorList>
    </citation>
    <scope>NUCLEOTIDE SEQUENCE [LARGE SCALE GENOMIC DNA]</scope>
    <source>
        <strain evidence="2 3">CBS 675.73</strain>
    </source>
</reference>
<organism evidence="2 3">
    <name type="scientific">Chytriomyces confervae</name>
    <dbReference type="NCBI Taxonomy" id="246404"/>
    <lineage>
        <taxon>Eukaryota</taxon>
        <taxon>Fungi</taxon>
        <taxon>Fungi incertae sedis</taxon>
        <taxon>Chytridiomycota</taxon>
        <taxon>Chytridiomycota incertae sedis</taxon>
        <taxon>Chytridiomycetes</taxon>
        <taxon>Chytridiales</taxon>
        <taxon>Chytriomycetaceae</taxon>
        <taxon>Chytriomyces</taxon>
    </lineage>
</organism>
<protein>
    <recommendedName>
        <fullName evidence="1">CTLH domain-containing protein</fullName>
    </recommendedName>
</protein>
<dbReference type="Pfam" id="PF10607">
    <property type="entry name" value="CTLH"/>
    <property type="match status" value="1"/>
</dbReference>
<comment type="caution">
    <text evidence="2">The sequence shown here is derived from an EMBL/GenBank/DDBJ whole genome shotgun (WGS) entry which is preliminary data.</text>
</comment>
<accession>A0A507FQ26</accession>
<dbReference type="InterPro" id="IPR013144">
    <property type="entry name" value="CRA_dom"/>
</dbReference>
<dbReference type="AlphaFoldDB" id="A0A507FQ26"/>
<dbReference type="InterPro" id="IPR006595">
    <property type="entry name" value="CTLH_C"/>
</dbReference>
<dbReference type="Proteomes" id="UP000320333">
    <property type="component" value="Unassembled WGS sequence"/>
</dbReference>
<dbReference type="InterPro" id="IPR050618">
    <property type="entry name" value="Ubq-SigPath_Reg"/>
</dbReference>
<gene>
    <name evidence="2" type="ORF">CcCBS67573_g01319</name>
</gene>